<evidence type="ECO:0000313" key="4">
    <source>
        <dbReference type="Proteomes" id="UP001329825"/>
    </source>
</evidence>
<dbReference type="InterPro" id="IPR032852">
    <property type="entry name" value="ALKBH2"/>
</dbReference>
<feature type="region of interest" description="Disordered" evidence="1">
    <location>
        <begin position="486"/>
        <end position="507"/>
    </location>
</feature>
<dbReference type="PROSITE" id="PS51471">
    <property type="entry name" value="FE2OG_OXY"/>
    <property type="match status" value="1"/>
</dbReference>
<feature type="region of interest" description="Disordered" evidence="1">
    <location>
        <begin position="186"/>
        <end position="252"/>
    </location>
</feature>
<dbReference type="InterPro" id="IPR005123">
    <property type="entry name" value="Oxoglu/Fe-dep_dioxygenase_dom"/>
</dbReference>
<protein>
    <recommendedName>
        <fullName evidence="2">Fe2OG dioxygenase domain-containing protein</fullName>
    </recommendedName>
</protein>
<accession>A0ABZ1CV00</accession>
<dbReference type="RefSeq" id="XP_062790293.1">
    <property type="nucleotide sequence ID" value="XM_062934242.1"/>
</dbReference>
<keyword evidence="4" id="KW-1185">Reference proteome</keyword>
<dbReference type="Proteomes" id="UP001329825">
    <property type="component" value="Chromosome 3"/>
</dbReference>
<dbReference type="InterPro" id="IPR037151">
    <property type="entry name" value="AlkB-like_sf"/>
</dbReference>
<dbReference type="Gene3D" id="2.60.120.590">
    <property type="entry name" value="Alpha-ketoglutarate-dependent dioxygenase AlkB-like"/>
    <property type="match status" value="1"/>
</dbReference>
<feature type="compositionally biased region" description="Basic and acidic residues" evidence="1">
    <location>
        <begin position="207"/>
        <end position="223"/>
    </location>
</feature>
<proteinExistence type="predicted"/>
<feature type="region of interest" description="Disordered" evidence="1">
    <location>
        <begin position="68"/>
        <end position="88"/>
    </location>
</feature>
<feature type="domain" description="Fe2OG dioxygenase" evidence="2">
    <location>
        <begin position="881"/>
        <end position="992"/>
    </location>
</feature>
<feature type="compositionally biased region" description="Low complexity" evidence="1">
    <location>
        <begin position="70"/>
        <end position="88"/>
    </location>
</feature>
<dbReference type="Pfam" id="PF13532">
    <property type="entry name" value="2OG-FeII_Oxy_2"/>
    <property type="match status" value="1"/>
</dbReference>
<dbReference type="SUPFAM" id="SSF51197">
    <property type="entry name" value="Clavaminate synthase-like"/>
    <property type="match status" value="1"/>
</dbReference>
<sequence length="994" mass="110741">MQVPLASKVRAKVDPHQQRISSRISIGSDPALEGNVIGDEVNTRTTDVVVSNAKRKRPVLRLIPPCEDLSSSSSIHQSSSLSPLPTSSLSESDILHPIPIESIRNKITKRQKPASRSNNLEKENEFGRKKVHSNWTCSKAPPNILSLLRFDHIGGAPTQQALHPATQPQQPMPVIRPLTPIIRLKVHSGDDEQAVGKRKRSAPSVQDRYEGKQSRLPKQRMEPQAKPASGKKDKQSQRPKRTSNVENSREDEVHIVPLPSMPIEVSQGMPSSKLCKVLRIVGGLPRATPRRKEILSAPIKHPPVWAESRQELCEALPYYRSFQSGLYMHRRVAFGYLLEAFPAPRDIWACDGKVIISHGGGQCIRTMRPDGTPGPVSLQADQSHLDARVDTLLLAYERKTPIILIAGKGYEGLPWDLECAYVVLGWYWISSSWVEAEISPKEVSPPEGRNYFHRVKIRFDWIENQGEPWWINPLPQGNKVLTAMRESSPLTPLSSEASSPRRTPPTGVEMWSYDELDSRIPWTQDGANIGAVNEKSPKMDIRTLLNPSLGLLTPPLSSSGDGRASSTCDELKSRKHDRACWPGESALTTQTPLFTMTESSLQNPAFYPGEKCRSCRQPINQIYQEGLICLNSACKAFFLLHTKIGLLPIPPGFHLSYNDDFLVPRETPREVIIPYDIVPPEPAKRVPETEDAYEVGGRTLWRGWVCRKCGRANCRYRWEVWECRNCHNTLAPLDPACLVLPEQSRLSQPPFLGEAKVDPKSGIKSNIKMINEIGCICVIYDLAPAGKIYHLIQPHSAVSDDLLVEYQKSANQGGWFQRRALKAGAVKGQLLAQHFAVNTGASYKYQVDTLSYSFERSPQCVLMSLALITNRVRLVLGEEIGFNEILSVMYREGQKMSWHDDGETGLGPVVASLSLGSSAIMSFRPKSPNRTEMNAGFYTGISSKKVNPNTSLSITLSHGDIMIMQGRGIQIKYDHKVVPMGFRIASTARVIGDR</sequence>
<organism evidence="3 4">
    <name type="scientific">Kwoniella shivajii</name>
    <dbReference type="NCBI Taxonomy" id="564305"/>
    <lineage>
        <taxon>Eukaryota</taxon>
        <taxon>Fungi</taxon>
        <taxon>Dikarya</taxon>
        <taxon>Basidiomycota</taxon>
        <taxon>Agaricomycotina</taxon>
        <taxon>Tremellomycetes</taxon>
        <taxon>Tremellales</taxon>
        <taxon>Cryptococcaceae</taxon>
        <taxon>Kwoniella</taxon>
    </lineage>
</organism>
<gene>
    <name evidence="3" type="ORF">IL334_002498</name>
</gene>
<dbReference type="PANTHER" id="PTHR31573:SF4">
    <property type="entry name" value="FE2OG DIOXYGENASE DOMAIN-CONTAINING PROTEIN"/>
    <property type="match status" value="1"/>
</dbReference>
<evidence type="ECO:0000313" key="3">
    <source>
        <dbReference type="EMBL" id="WRT65553.1"/>
    </source>
</evidence>
<evidence type="ECO:0000259" key="2">
    <source>
        <dbReference type="PROSITE" id="PS51471"/>
    </source>
</evidence>
<feature type="region of interest" description="Disordered" evidence="1">
    <location>
        <begin position="107"/>
        <end position="135"/>
    </location>
</feature>
<dbReference type="EMBL" id="CP141883">
    <property type="protein sequence ID" value="WRT65553.1"/>
    <property type="molecule type" value="Genomic_DNA"/>
</dbReference>
<feature type="compositionally biased region" description="Basic and acidic residues" evidence="1">
    <location>
        <begin position="119"/>
        <end position="128"/>
    </location>
</feature>
<name>A0ABZ1CV00_9TREE</name>
<feature type="compositionally biased region" description="Polar residues" evidence="1">
    <location>
        <begin position="488"/>
        <end position="501"/>
    </location>
</feature>
<dbReference type="InterPro" id="IPR027450">
    <property type="entry name" value="AlkB-like"/>
</dbReference>
<evidence type="ECO:0000256" key="1">
    <source>
        <dbReference type="SAM" id="MobiDB-lite"/>
    </source>
</evidence>
<dbReference type="GeneID" id="87954629"/>
<dbReference type="PANTHER" id="PTHR31573">
    <property type="entry name" value="ALPHA-KETOGLUTARATE-DEPENDENT DIOXYGENASE ALKB HOMOLOG 2"/>
    <property type="match status" value="1"/>
</dbReference>
<reference evidence="3 4" key="1">
    <citation type="submission" date="2024-01" db="EMBL/GenBank/DDBJ databases">
        <title>Comparative genomics of Cryptococcus and Kwoniella reveals pathogenesis evolution and contrasting modes of karyotype evolution via chromosome fusion or intercentromeric recombination.</title>
        <authorList>
            <person name="Coelho M.A."/>
            <person name="David-Palma M."/>
            <person name="Shea T."/>
            <person name="Bowers K."/>
            <person name="McGinley-Smith S."/>
            <person name="Mohammad A.W."/>
            <person name="Gnirke A."/>
            <person name="Yurkov A.M."/>
            <person name="Nowrousian M."/>
            <person name="Sun S."/>
            <person name="Cuomo C.A."/>
            <person name="Heitman J."/>
        </authorList>
    </citation>
    <scope>NUCLEOTIDE SEQUENCE [LARGE SCALE GENOMIC DNA]</scope>
    <source>
        <strain evidence="3">CBS 11374</strain>
    </source>
</reference>